<evidence type="ECO:0000313" key="1">
    <source>
        <dbReference type="EMBL" id="APZ43538.1"/>
    </source>
</evidence>
<dbReference type="Gene3D" id="3.30.70.2340">
    <property type="entry name" value="Uncharacterised protein PF12112 family, DUF3579"/>
    <property type="match status" value="1"/>
</dbReference>
<dbReference type="RefSeq" id="WP_076837178.1">
    <property type="nucleotide sequence ID" value="NZ_CP019434.1"/>
</dbReference>
<sequence>MDCFTGKGIISGYIGSTKFRPSAWAEMLCDCVAIFNLSTRILLYADYLRPIYSDRYGHCVQVDFDVLQRAQPAAYEHVLGFIHSNHLQVFGLDGHLLPPSSDDVAEVA</sequence>
<dbReference type="OrthoDB" id="9814727at2"/>
<dbReference type="KEGG" id="afy:BW247_10935"/>
<reference evidence="1 2" key="1">
    <citation type="submission" date="2017-01" db="EMBL/GenBank/DDBJ databases">
        <title>Draft sequence of Acidihalobacter ferrooxidans strain DSM 14175 (strain V8).</title>
        <authorList>
            <person name="Khaleque H.N."/>
            <person name="Ramsay J.P."/>
            <person name="Murphy R.J.T."/>
            <person name="Kaksonen A.H."/>
            <person name="Boxall N.J."/>
            <person name="Watkin E.L.J."/>
        </authorList>
    </citation>
    <scope>NUCLEOTIDE SEQUENCE [LARGE SCALE GENOMIC DNA]</scope>
    <source>
        <strain evidence="1 2">V8</strain>
    </source>
</reference>
<organism evidence="1 2">
    <name type="scientific">Acidihalobacter ferrooxydans</name>
    <dbReference type="NCBI Taxonomy" id="1765967"/>
    <lineage>
        <taxon>Bacteria</taxon>
        <taxon>Pseudomonadati</taxon>
        <taxon>Pseudomonadota</taxon>
        <taxon>Gammaproteobacteria</taxon>
        <taxon>Chromatiales</taxon>
        <taxon>Ectothiorhodospiraceae</taxon>
        <taxon>Acidihalobacter</taxon>
    </lineage>
</organism>
<dbReference type="Pfam" id="PF12112">
    <property type="entry name" value="DUF3579"/>
    <property type="match status" value="1"/>
</dbReference>
<accession>A0A1P8UI74</accession>
<keyword evidence="2" id="KW-1185">Reference proteome</keyword>
<dbReference type="AlphaFoldDB" id="A0A1P8UI74"/>
<evidence type="ECO:0008006" key="3">
    <source>
        <dbReference type="Google" id="ProtNLM"/>
    </source>
</evidence>
<dbReference type="Proteomes" id="UP000243807">
    <property type="component" value="Chromosome"/>
</dbReference>
<dbReference type="InterPro" id="IPR021969">
    <property type="entry name" value="DUF3579"/>
</dbReference>
<gene>
    <name evidence="1" type="ORF">BW247_10935</name>
</gene>
<name>A0A1P8UI74_9GAMM</name>
<dbReference type="EMBL" id="CP019434">
    <property type="protein sequence ID" value="APZ43538.1"/>
    <property type="molecule type" value="Genomic_DNA"/>
</dbReference>
<evidence type="ECO:0000313" key="2">
    <source>
        <dbReference type="Proteomes" id="UP000243807"/>
    </source>
</evidence>
<protein>
    <recommendedName>
        <fullName evidence="3">DUF3579 domain-containing protein</fullName>
    </recommendedName>
</protein>
<proteinExistence type="predicted"/>